<keyword evidence="3" id="KW-1185">Reference proteome</keyword>
<name>H5TUV6_9ACTN</name>
<proteinExistence type="predicted"/>
<dbReference type="Proteomes" id="UP000005845">
    <property type="component" value="Unassembled WGS sequence"/>
</dbReference>
<sequence>MAYATEFCGTRVAPGTGKSAAVTDREERSEVFCVASPSTEHDATRKAAANPITRPTLRTPTNFDCATARPRHRSRHSGGPQIISGNREVGAVVEHTKIR</sequence>
<dbReference type="AlphaFoldDB" id="H5TUV6"/>
<protein>
    <submittedName>
        <fullName evidence="2">Uncharacterized protein</fullName>
    </submittedName>
</protein>
<gene>
    <name evidence="2" type="ORF">GOSPT_005_00020</name>
</gene>
<feature type="region of interest" description="Disordered" evidence="1">
    <location>
        <begin position="36"/>
        <end position="99"/>
    </location>
</feature>
<evidence type="ECO:0000313" key="3">
    <source>
        <dbReference type="Proteomes" id="UP000005845"/>
    </source>
</evidence>
<dbReference type="EMBL" id="BAFC01000005">
    <property type="protein sequence ID" value="GAB37264.1"/>
    <property type="molecule type" value="Genomic_DNA"/>
</dbReference>
<accession>H5TUV6</accession>
<organism evidence="2 3">
    <name type="scientific">Gordonia sputi NBRC 100414</name>
    <dbReference type="NCBI Taxonomy" id="1089453"/>
    <lineage>
        <taxon>Bacteria</taxon>
        <taxon>Bacillati</taxon>
        <taxon>Actinomycetota</taxon>
        <taxon>Actinomycetes</taxon>
        <taxon>Mycobacteriales</taxon>
        <taxon>Gordoniaceae</taxon>
        <taxon>Gordonia</taxon>
    </lineage>
</organism>
<reference evidence="2 3" key="1">
    <citation type="submission" date="2012-02" db="EMBL/GenBank/DDBJ databases">
        <title>Whole genome shotgun sequence of Gordonia sputi NBRC 100414.</title>
        <authorList>
            <person name="Yoshida I."/>
            <person name="Hosoyama A."/>
            <person name="Tsuchikane K."/>
            <person name="Katsumata H."/>
            <person name="Yamazaki S."/>
            <person name="Fujita N."/>
        </authorList>
    </citation>
    <scope>NUCLEOTIDE SEQUENCE [LARGE SCALE GENOMIC DNA]</scope>
    <source>
        <strain evidence="2 3">NBRC 100414</strain>
    </source>
</reference>
<comment type="caution">
    <text evidence="2">The sequence shown here is derived from an EMBL/GenBank/DDBJ whole genome shotgun (WGS) entry which is preliminary data.</text>
</comment>
<evidence type="ECO:0000313" key="2">
    <source>
        <dbReference type="EMBL" id="GAB37264.1"/>
    </source>
</evidence>
<evidence type="ECO:0000256" key="1">
    <source>
        <dbReference type="SAM" id="MobiDB-lite"/>
    </source>
</evidence>